<sequence length="75" mass="8346">MIINIYKPIRPRRETKRGKKILGNLAGLRPKRHLVVIAAKYGERLTAGATPSSFSSAVICERFLQEAYIGPPVIL</sequence>
<dbReference type="Proteomes" id="UP001586593">
    <property type="component" value="Unassembled WGS sequence"/>
</dbReference>
<organism evidence="1 2">
    <name type="scientific">Phialemonium thermophilum</name>
    <dbReference type="NCBI Taxonomy" id="223376"/>
    <lineage>
        <taxon>Eukaryota</taxon>
        <taxon>Fungi</taxon>
        <taxon>Dikarya</taxon>
        <taxon>Ascomycota</taxon>
        <taxon>Pezizomycotina</taxon>
        <taxon>Sordariomycetes</taxon>
        <taxon>Sordariomycetidae</taxon>
        <taxon>Cephalothecales</taxon>
        <taxon>Cephalothecaceae</taxon>
        <taxon>Phialemonium</taxon>
    </lineage>
</organism>
<name>A0ABR3X713_9PEZI</name>
<evidence type="ECO:0000313" key="2">
    <source>
        <dbReference type="Proteomes" id="UP001586593"/>
    </source>
</evidence>
<accession>A0ABR3X713</accession>
<gene>
    <name evidence="1" type="ORF">VTK73DRAFT_1871</name>
</gene>
<dbReference type="EMBL" id="JAZHXJ010000149">
    <property type="protein sequence ID" value="KAL1871731.1"/>
    <property type="molecule type" value="Genomic_DNA"/>
</dbReference>
<keyword evidence="2" id="KW-1185">Reference proteome</keyword>
<proteinExistence type="predicted"/>
<evidence type="ECO:0000313" key="1">
    <source>
        <dbReference type="EMBL" id="KAL1871731.1"/>
    </source>
</evidence>
<comment type="caution">
    <text evidence="1">The sequence shown here is derived from an EMBL/GenBank/DDBJ whole genome shotgun (WGS) entry which is preliminary data.</text>
</comment>
<reference evidence="1 2" key="1">
    <citation type="journal article" date="2024" name="Commun. Biol.">
        <title>Comparative genomic analysis of thermophilic fungi reveals convergent evolutionary adaptations and gene losses.</title>
        <authorList>
            <person name="Steindorff A.S."/>
            <person name="Aguilar-Pontes M.V."/>
            <person name="Robinson A.J."/>
            <person name="Andreopoulos B."/>
            <person name="LaButti K."/>
            <person name="Kuo A."/>
            <person name="Mondo S."/>
            <person name="Riley R."/>
            <person name="Otillar R."/>
            <person name="Haridas S."/>
            <person name="Lipzen A."/>
            <person name="Grimwood J."/>
            <person name="Schmutz J."/>
            <person name="Clum A."/>
            <person name="Reid I.D."/>
            <person name="Moisan M.C."/>
            <person name="Butler G."/>
            <person name="Nguyen T.T.M."/>
            <person name="Dewar K."/>
            <person name="Conant G."/>
            <person name="Drula E."/>
            <person name="Henrissat B."/>
            <person name="Hansel C."/>
            <person name="Singer S."/>
            <person name="Hutchinson M.I."/>
            <person name="de Vries R.P."/>
            <person name="Natvig D.O."/>
            <person name="Powell A.J."/>
            <person name="Tsang A."/>
            <person name="Grigoriev I.V."/>
        </authorList>
    </citation>
    <scope>NUCLEOTIDE SEQUENCE [LARGE SCALE GENOMIC DNA]</scope>
    <source>
        <strain evidence="1 2">ATCC 24622</strain>
    </source>
</reference>
<protein>
    <submittedName>
        <fullName evidence="1">Uncharacterized protein</fullName>
    </submittedName>
</protein>